<dbReference type="PROSITE" id="PS50931">
    <property type="entry name" value="HTH_LYSR"/>
    <property type="match status" value="1"/>
</dbReference>
<sequence length="300" mass="33086">MSLPPLASFRFFNAAAQTQSFIKAAEQLHVTHGAVSRQIRSLEEALGVELFERRNRAVFLNHAGRLLHEATQPMFEQLEQAVRQVQRKAGDDILVLSCEPTIAMKWLIPRLPAFHRAHPDIQIQLLAAGGPIDFARCRADLAIRRDDFHWDDSVHSSALCTEWVGPVCAPSLAGPASLLSGVHLLRSRTRPAAWEQWLRLVQKVACEVTTVDYEHFYLCVQAASAGLGVTMASMMMVQDELASGQLVAPFGFVRDGSGYFLLSAQPTEESPKCSAFRHWLESQAQASVAHAPHGVLATTL</sequence>
<dbReference type="Pfam" id="PF00126">
    <property type="entry name" value="HTH_1"/>
    <property type="match status" value="1"/>
</dbReference>
<keyword evidence="3" id="KW-0238">DNA-binding</keyword>
<evidence type="ECO:0000256" key="3">
    <source>
        <dbReference type="ARBA" id="ARBA00023125"/>
    </source>
</evidence>
<reference evidence="6 7" key="1">
    <citation type="journal article" date="2015" name="J. Biotechnol.">
        <title>Complete genome sequence of Pseudomonas rhizosphaerae IH5T (=DSM 16299T), a phosphate-solubilizing rhizobacterium for bacterial biofertilizer.</title>
        <authorList>
            <person name="Kwak Y."/>
            <person name="Jung B.K."/>
            <person name="Shin J.H."/>
        </authorList>
    </citation>
    <scope>NUCLEOTIDE SEQUENCE [LARGE SCALE GENOMIC DNA]</scope>
    <source>
        <strain evidence="6">DSM 16299</strain>
    </source>
</reference>
<dbReference type="eggNOG" id="COG0583">
    <property type="taxonomic scope" value="Bacteria"/>
</dbReference>
<dbReference type="FunFam" id="1.10.10.10:FF:000001">
    <property type="entry name" value="LysR family transcriptional regulator"/>
    <property type="match status" value="1"/>
</dbReference>
<keyword evidence="4" id="KW-0804">Transcription</keyword>
<evidence type="ECO:0000256" key="2">
    <source>
        <dbReference type="ARBA" id="ARBA00023015"/>
    </source>
</evidence>
<dbReference type="InterPro" id="IPR058163">
    <property type="entry name" value="LysR-type_TF_proteobact-type"/>
</dbReference>
<dbReference type="Gene3D" id="1.10.10.10">
    <property type="entry name" value="Winged helix-like DNA-binding domain superfamily/Winged helix DNA-binding domain"/>
    <property type="match status" value="1"/>
</dbReference>
<dbReference type="STRING" id="216142.LT40_03400"/>
<dbReference type="OrthoDB" id="5526340at2"/>
<dbReference type="InterPro" id="IPR005119">
    <property type="entry name" value="LysR_subst-bd"/>
</dbReference>
<dbReference type="PANTHER" id="PTHR30537">
    <property type="entry name" value="HTH-TYPE TRANSCRIPTIONAL REGULATOR"/>
    <property type="match status" value="1"/>
</dbReference>
<dbReference type="KEGG" id="prh:LT40_03400"/>
<dbReference type="EMBL" id="CP009533">
    <property type="protein sequence ID" value="AIS16497.1"/>
    <property type="molecule type" value="Genomic_DNA"/>
</dbReference>
<dbReference type="InterPro" id="IPR000847">
    <property type="entry name" value="LysR_HTH_N"/>
</dbReference>
<name>A0A089YQ54_9PSED</name>
<dbReference type="GO" id="GO:0003700">
    <property type="term" value="F:DNA-binding transcription factor activity"/>
    <property type="evidence" value="ECO:0007669"/>
    <property type="project" value="InterPro"/>
</dbReference>
<dbReference type="InterPro" id="IPR036390">
    <property type="entry name" value="WH_DNA-bd_sf"/>
</dbReference>
<dbReference type="HOGENOM" id="CLU_039613_37_2_6"/>
<comment type="similarity">
    <text evidence="1">Belongs to the LysR transcriptional regulatory family.</text>
</comment>
<dbReference type="Gene3D" id="3.40.190.10">
    <property type="entry name" value="Periplasmic binding protein-like II"/>
    <property type="match status" value="2"/>
</dbReference>
<evidence type="ECO:0000313" key="6">
    <source>
        <dbReference type="EMBL" id="AIS16497.1"/>
    </source>
</evidence>
<evidence type="ECO:0000313" key="7">
    <source>
        <dbReference type="Proteomes" id="UP000029499"/>
    </source>
</evidence>
<dbReference type="Proteomes" id="UP000029499">
    <property type="component" value="Chromosome"/>
</dbReference>
<dbReference type="InterPro" id="IPR036388">
    <property type="entry name" value="WH-like_DNA-bd_sf"/>
</dbReference>
<protein>
    <submittedName>
        <fullName evidence="6">LysR family transcriptional regulator</fullName>
    </submittedName>
</protein>
<dbReference type="GO" id="GO:0043565">
    <property type="term" value="F:sequence-specific DNA binding"/>
    <property type="evidence" value="ECO:0007669"/>
    <property type="project" value="TreeGrafter"/>
</dbReference>
<keyword evidence="2" id="KW-0805">Transcription regulation</keyword>
<accession>A0A089YQ54</accession>
<dbReference type="SUPFAM" id="SSF46785">
    <property type="entry name" value="Winged helix' DNA-binding domain"/>
    <property type="match status" value="1"/>
</dbReference>
<feature type="domain" description="HTH lysR-type" evidence="5">
    <location>
        <begin position="4"/>
        <end position="61"/>
    </location>
</feature>
<evidence type="ECO:0000256" key="1">
    <source>
        <dbReference type="ARBA" id="ARBA00009437"/>
    </source>
</evidence>
<dbReference type="AlphaFoldDB" id="A0A089YQ54"/>
<dbReference type="Pfam" id="PF03466">
    <property type="entry name" value="LysR_substrate"/>
    <property type="match status" value="1"/>
</dbReference>
<keyword evidence="7" id="KW-1185">Reference proteome</keyword>
<proteinExistence type="inferred from homology"/>
<dbReference type="PANTHER" id="PTHR30537:SF74">
    <property type="entry name" value="HTH-TYPE TRANSCRIPTIONAL REGULATOR TRPI"/>
    <property type="match status" value="1"/>
</dbReference>
<dbReference type="RefSeq" id="WP_043186484.1">
    <property type="nucleotide sequence ID" value="NZ_CP009533.1"/>
</dbReference>
<dbReference type="GO" id="GO:0006351">
    <property type="term" value="P:DNA-templated transcription"/>
    <property type="evidence" value="ECO:0007669"/>
    <property type="project" value="TreeGrafter"/>
</dbReference>
<dbReference type="PRINTS" id="PR00039">
    <property type="entry name" value="HTHLYSR"/>
</dbReference>
<gene>
    <name evidence="6" type="ORF">LT40_03400</name>
</gene>
<evidence type="ECO:0000259" key="5">
    <source>
        <dbReference type="PROSITE" id="PS50931"/>
    </source>
</evidence>
<evidence type="ECO:0000256" key="4">
    <source>
        <dbReference type="ARBA" id="ARBA00023163"/>
    </source>
</evidence>
<dbReference type="SUPFAM" id="SSF53850">
    <property type="entry name" value="Periplasmic binding protein-like II"/>
    <property type="match status" value="1"/>
</dbReference>
<organism evidence="6 7">
    <name type="scientific">Pseudomonas rhizosphaerae</name>
    <dbReference type="NCBI Taxonomy" id="216142"/>
    <lineage>
        <taxon>Bacteria</taxon>
        <taxon>Pseudomonadati</taxon>
        <taxon>Pseudomonadota</taxon>
        <taxon>Gammaproteobacteria</taxon>
        <taxon>Pseudomonadales</taxon>
        <taxon>Pseudomonadaceae</taxon>
        <taxon>Pseudomonas</taxon>
    </lineage>
</organism>